<keyword evidence="5" id="KW-1185">Reference proteome</keyword>
<name>Q2LRA6_SYNAS</name>
<dbReference type="AlphaFoldDB" id="Q2LRA6"/>
<dbReference type="InterPro" id="IPR013597">
    <property type="entry name" value="Mat_intron_G2"/>
</dbReference>
<evidence type="ECO:0000313" key="5">
    <source>
        <dbReference type="Proteomes" id="UP000001933"/>
    </source>
</evidence>
<evidence type="ECO:0000313" key="4">
    <source>
        <dbReference type="EMBL" id="ABC76615.1"/>
    </source>
</evidence>
<dbReference type="RefSeq" id="WP_011416649.1">
    <property type="nucleotide sequence ID" value="NC_007759.1"/>
</dbReference>
<dbReference type="InterPro" id="IPR043502">
    <property type="entry name" value="DNA/RNA_pol_sf"/>
</dbReference>
<keyword evidence="4" id="KW-0808">Transferase</keyword>
<dbReference type="SUPFAM" id="SSF56672">
    <property type="entry name" value="DNA/RNA polymerases"/>
    <property type="match status" value="1"/>
</dbReference>
<keyword evidence="4" id="KW-0695">RNA-directed DNA polymerase</keyword>
<comment type="similarity">
    <text evidence="1">Belongs to the bacterial reverse transcriptase family.</text>
</comment>
<dbReference type="InterPro" id="IPR051083">
    <property type="entry name" value="GrpII_Intron_Splice-Mob/Def"/>
</dbReference>
<protein>
    <submittedName>
        <fullName evidence="4">Reverse transcriptase</fullName>
        <ecNumber evidence="4">2.7.7.49</ecNumber>
    </submittedName>
</protein>
<dbReference type="HOGENOM" id="CLU_013584_5_0_7"/>
<gene>
    <name evidence="4" type="ORF">SYN_02976</name>
</gene>
<proteinExistence type="inferred from homology"/>
<dbReference type="KEGG" id="sat:SYN_02976"/>
<dbReference type="InParanoid" id="Q2LRA6"/>
<dbReference type="EMBL" id="CP000252">
    <property type="protein sequence ID" value="ABC76615.1"/>
    <property type="molecule type" value="Genomic_DNA"/>
</dbReference>
<dbReference type="PANTHER" id="PTHR34047">
    <property type="entry name" value="NUCLEAR INTRON MATURASE 1, MITOCHONDRIAL-RELATED"/>
    <property type="match status" value="1"/>
</dbReference>
<feature type="region of interest" description="Disordered" evidence="2">
    <location>
        <begin position="1"/>
        <end position="24"/>
    </location>
</feature>
<dbReference type="EC" id="2.7.7.49" evidence="4"/>
<keyword evidence="4" id="KW-0548">Nucleotidyltransferase</keyword>
<dbReference type="GO" id="GO:0003964">
    <property type="term" value="F:RNA-directed DNA polymerase activity"/>
    <property type="evidence" value="ECO:0007669"/>
    <property type="project" value="UniProtKB-KW"/>
</dbReference>
<organism evidence="4 5">
    <name type="scientific">Syntrophus aciditrophicus (strain SB)</name>
    <dbReference type="NCBI Taxonomy" id="56780"/>
    <lineage>
        <taxon>Bacteria</taxon>
        <taxon>Pseudomonadati</taxon>
        <taxon>Thermodesulfobacteriota</taxon>
        <taxon>Syntrophia</taxon>
        <taxon>Syntrophales</taxon>
        <taxon>Syntrophaceae</taxon>
        <taxon>Syntrophus</taxon>
    </lineage>
</organism>
<dbReference type="STRING" id="56780.SYN_02976"/>
<dbReference type="Pfam" id="PF08388">
    <property type="entry name" value="GIIM"/>
    <property type="match status" value="1"/>
</dbReference>
<sequence>MATRQDFGPTENQEEPVKSAKSSDISKHLVWEANRDLKTRGDAAGIDKESIDVFVVNLKDNLYRLWNRRSSGSYFPPSVRAVPIPKKTGGTWILGVPTVSDRIAQSVVKRVLEAILDQIFDQDQFGYRAGKSAHDAIAKTRQRCWFYDWVVEFDINPEKSRMVYCKDRNSSEEHDVINFDFLGFMLRPQRCLSESHCIHANFLPAISRSSRKEINREICRRHIQLKNDKTLDDLSNMFKAKIRGWIAYYGRFYPSEIGWIWKNINGYLIRCVRRKYKRFASHKKQARCYLRQLAQGNQRLFIHWELGCCHMA</sequence>
<dbReference type="PANTHER" id="PTHR34047:SF3">
    <property type="entry name" value="BLR2052 PROTEIN"/>
    <property type="match status" value="1"/>
</dbReference>
<evidence type="ECO:0000256" key="2">
    <source>
        <dbReference type="SAM" id="MobiDB-lite"/>
    </source>
</evidence>
<accession>Q2LRA6</accession>
<dbReference type="eggNOG" id="COG3344">
    <property type="taxonomic scope" value="Bacteria"/>
</dbReference>
<evidence type="ECO:0000256" key="1">
    <source>
        <dbReference type="ARBA" id="ARBA00034120"/>
    </source>
</evidence>
<reference evidence="4 5" key="1">
    <citation type="journal article" date="2007" name="Proc. Natl. Acad. Sci. U.S.A.">
        <title>The genome of Syntrophus aciditrophicus: life at the thermodynamic limit of microbial growth.</title>
        <authorList>
            <person name="McInerney M.J."/>
            <person name="Rohlin L."/>
            <person name="Mouttaki H."/>
            <person name="Kim U."/>
            <person name="Krupp R.S."/>
            <person name="Rios-Hernandez L."/>
            <person name="Sieber J."/>
            <person name="Struchtemeyer C.G."/>
            <person name="Bhattacharyya A."/>
            <person name="Campbell J.W."/>
            <person name="Gunsalus R.P."/>
        </authorList>
    </citation>
    <scope>NUCLEOTIDE SEQUENCE [LARGE SCALE GENOMIC DNA]</scope>
    <source>
        <strain evidence="4 5">SB</strain>
    </source>
</reference>
<feature type="domain" description="Group II intron maturase-specific" evidence="3">
    <location>
        <begin position="212"/>
        <end position="285"/>
    </location>
</feature>
<dbReference type="Proteomes" id="UP000001933">
    <property type="component" value="Chromosome"/>
</dbReference>
<evidence type="ECO:0000259" key="3">
    <source>
        <dbReference type="Pfam" id="PF08388"/>
    </source>
</evidence>